<reference evidence="6 7" key="1">
    <citation type="submission" date="2019-06" db="EMBL/GenBank/DDBJ databases">
        <title>Genome of new Rhodobacteraceae sp. SM1903.</title>
        <authorList>
            <person name="Ren X."/>
        </authorList>
    </citation>
    <scope>NUCLEOTIDE SEQUENCE [LARGE SCALE GENOMIC DNA]</scope>
    <source>
        <strain evidence="6 7">SM1903</strain>
    </source>
</reference>
<keyword evidence="2" id="KW-0238">DNA-binding</keyword>
<dbReference type="Pfam" id="PF01614">
    <property type="entry name" value="IclR_C"/>
    <property type="match status" value="1"/>
</dbReference>
<dbReference type="InterPro" id="IPR050707">
    <property type="entry name" value="HTH_MetabolicPath_Reg"/>
</dbReference>
<dbReference type="InterPro" id="IPR005471">
    <property type="entry name" value="Tscrpt_reg_IclR_N"/>
</dbReference>
<dbReference type="EMBL" id="VFFF01000001">
    <property type="protein sequence ID" value="TNY33043.1"/>
    <property type="molecule type" value="Genomic_DNA"/>
</dbReference>
<dbReference type="InterPro" id="IPR036388">
    <property type="entry name" value="WH-like_DNA-bd_sf"/>
</dbReference>
<keyword evidence="3" id="KW-0804">Transcription</keyword>
<organism evidence="6 7">
    <name type="scientific">Pelagovum pacificum</name>
    <dbReference type="NCBI Taxonomy" id="2588711"/>
    <lineage>
        <taxon>Bacteria</taxon>
        <taxon>Pseudomonadati</taxon>
        <taxon>Pseudomonadota</taxon>
        <taxon>Alphaproteobacteria</taxon>
        <taxon>Rhodobacterales</taxon>
        <taxon>Paracoccaceae</taxon>
        <taxon>Pelagovum</taxon>
    </lineage>
</organism>
<protein>
    <submittedName>
        <fullName evidence="6">IclR family transcriptional regulator</fullName>
    </submittedName>
</protein>
<feature type="domain" description="HTH iclR-type" evidence="4">
    <location>
        <begin position="18"/>
        <end position="80"/>
    </location>
</feature>
<dbReference type="RefSeq" id="WP_140193726.1">
    <property type="nucleotide sequence ID" value="NZ_CP065915.1"/>
</dbReference>
<dbReference type="PANTHER" id="PTHR30136">
    <property type="entry name" value="HELIX-TURN-HELIX TRANSCRIPTIONAL REGULATOR, ICLR FAMILY"/>
    <property type="match status" value="1"/>
</dbReference>
<dbReference type="InterPro" id="IPR029016">
    <property type="entry name" value="GAF-like_dom_sf"/>
</dbReference>
<feature type="domain" description="IclR-ED" evidence="5">
    <location>
        <begin position="81"/>
        <end position="269"/>
    </location>
</feature>
<dbReference type="InterPro" id="IPR014757">
    <property type="entry name" value="Tscrpt_reg_IclR_C"/>
</dbReference>
<proteinExistence type="predicted"/>
<dbReference type="Proteomes" id="UP000314011">
    <property type="component" value="Unassembled WGS sequence"/>
</dbReference>
<dbReference type="GO" id="GO:0003700">
    <property type="term" value="F:DNA-binding transcription factor activity"/>
    <property type="evidence" value="ECO:0007669"/>
    <property type="project" value="TreeGrafter"/>
</dbReference>
<evidence type="ECO:0000256" key="3">
    <source>
        <dbReference type="ARBA" id="ARBA00023163"/>
    </source>
</evidence>
<dbReference type="Gene3D" id="3.30.450.40">
    <property type="match status" value="1"/>
</dbReference>
<dbReference type="GO" id="GO:0045892">
    <property type="term" value="P:negative regulation of DNA-templated transcription"/>
    <property type="evidence" value="ECO:0007669"/>
    <property type="project" value="TreeGrafter"/>
</dbReference>
<dbReference type="SUPFAM" id="SSF46785">
    <property type="entry name" value="Winged helix' DNA-binding domain"/>
    <property type="match status" value="1"/>
</dbReference>
<gene>
    <name evidence="6" type="ORF">FHY64_07125</name>
</gene>
<keyword evidence="7" id="KW-1185">Reference proteome</keyword>
<comment type="caution">
    <text evidence="6">The sequence shown here is derived from an EMBL/GenBank/DDBJ whole genome shotgun (WGS) entry which is preliminary data.</text>
</comment>
<dbReference type="PANTHER" id="PTHR30136:SF8">
    <property type="entry name" value="TRANSCRIPTIONAL REGULATORY PROTEIN"/>
    <property type="match status" value="1"/>
</dbReference>
<dbReference type="InterPro" id="IPR036390">
    <property type="entry name" value="WH_DNA-bd_sf"/>
</dbReference>
<dbReference type="OrthoDB" id="9807558at2"/>
<evidence type="ECO:0000256" key="2">
    <source>
        <dbReference type="ARBA" id="ARBA00023125"/>
    </source>
</evidence>
<dbReference type="PROSITE" id="PS51078">
    <property type="entry name" value="ICLR_ED"/>
    <property type="match status" value="1"/>
</dbReference>
<evidence type="ECO:0000259" key="4">
    <source>
        <dbReference type="PROSITE" id="PS51077"/>
    </source>
</evidence>
<dbReference type="AlphaFoldDB" id="A0A5C5GEA7"/>
<keyword evidence="1" id="KW-0805">Transcription regulation</keyword>
<evidence type="ECO:0000259" key="5">
    <source>
        <dbReference type="PROSITE" id="PS51078"/>
    </source>
</evidence>
<sequence length="275" mass="29084">MSVSVGSDTSEPKEKRGINSIRVGFRLIRALLDADRPMTLTELSRAAGMPTGQAHLYLVSFAGEGLLLHDSRTGSYSLGPTALRLGLGAMRRMDVLDLSQEVIDALSARTGYNCYVSVWSGLSPVLVQKSESAESIFPVALRLGGVVPLLSTVAGLVYVSMLDGPELDEAIARERAGASGRAAAFVERVAEEKMDEIRRRVREQGCATSDLLARPASSAIAVPVFDYQKRVSCVIGLVGPPGVMDLSLDGKSVAAVLEAASTLADRIAGSITPPR</sequence>
<evidence type="ECO:0000256" key="1">
    <source>
        <dbReference type="ARBA" id="ARBA00023015"/>
    </source>
</evidence>
<dbReference type="PROSITE" id="PS51077">
    <property type="entry name" value="HTH_ICLR"/>
    <property type="match status" value="1"/>
</dbReference>
<dbReference type="Gene3D" id="1.10.10.10">
    <property type="entry name" value="Winged helix-like DNA-binding domain superfamily/Winged helix DNA-binding domain"/>
    <property type="match status" value="1"/>
</dbReference>
<dbReference type="Pfam" id="PF09339">
    <property type="entry name" value="HTH_IclR"/>
    <property type="match status" value="1"/>
</dbReference>
<dbReference type="SMART" id="SM00346">
    <property type="entry name" value="HTH_ICLR"/>
    <property type="match status" value="1"/>
</dbReference>
<dbReference type="GO" id="GO:0003677">
    <property type="term" value="F:DNA binding"/>
    <property type="evidence" value="ECO:0007669"/>
    <property type="project" value="UniProtKB-KW"/>
</dbReference>
<evidence type="ECO:0000313" key="7">
    <source>
        <dbReference type="Proteomes" id="UP000314011"/>
    </source>
</evidence>
<dbReference type="SUPFAM" id="SSF55781">
    <property type="entry name" value="GAF domain-like"/>
    <property type="match status" value="1"/>
</dbReference>
<evidence type="ECO:0000313" key="6">
    <source>
        <dbReference type="EMBL" id="TNY33043.1"/>
    </source>
</evidence>
<name>A0A5C5GEA7_9RHOB</name>
<accession>A0A5C5GEA7</accession>